<dbReference type="SUPFAM" id="SSF51735">
    <property type="entry name" value="NAD(P)-binding Rossmann-fold domains"/>
    <property type="match status" value="1"/>
</dbReference>
<comment type="caution">
    <text evidence="3">The sequence shown here is derived from an EMBL/GenBank/DDBJ whole genome shotgun (WGS) entry which is preliminary data.</text>
</comment>
<evidence type="ECO:0000256" key="1">
    <source>
        <dbReference type="ARBA" id="ARBA00006484"/>
    </source>
</evidence>
<evidence type="ECO:0000313" key="4">
    <source>
        <dbReference type="Proteomes" id="UP000660454"/>
    </source>
</evidence>
<dbReference type="InterPro" id="IPR057326">
    <property type="entry name" value="KR_dom"/>
</dbReference>
<dbReference type="PANTHER" id="PTHR42760">
    <property type="entry name" value="SHORT-CHAIN DEHYDROGENASES/REDUCTASES FAMILY MEMBER"/>
    <property type="match status" value="1"/>
</dbReference>
<evidence type="ECO:0000259" key="2">
    <source>
        <dbReference type="SMART" id="SM00822"/>
    </source>
</evidence>
<gene>
    <name evidence="3" type="ORF">Msi02_68150</name>
</gene>
<dbReference type="PRINTS" id="PR00080">
    <property type="entry name" value="SDRFAMILY"/>
</dbReference>
<dbReference type="Proteomes" id="UP000660454">
    <property type="component" value="Unassembled WGS sequence"/>
</dbReference>
<dbReference type="Pfam" id="PF13561">
    <property type="entry name" value="adh_short_C2"/>
    <property type="match status" value="1"/>
</dbReference>
<proteinExistence type="inferred from homology"/>
<organism evidence="3 4">
    <name type="scientific">Microbispora siamensis</name>
    <dbReference type="NCBI Taxonomy" id="564413"/>
    <lineage>
        <taxon>Bacteria</taxon>
        <taxon>Bacillati</taxon>
        <taxon>Actinomycetota</taxon>
        <taxon>Actinomycetes</taxon>
        <taxon>Streptosporangiales</taxon>
        <taxon>Streptosporangiaceae</taxon>
        <taxon>Microbispora</taxon>
    </lineage>
</organism>
<dbReference type="RefSeq" id="WP_204051903.1">
    <property type="nucleotide sequence ID" value="NZ_BOOF01000047.1"/>
</dbReference>
<name>A0ABQ4GX57_9ACTN</name>
<dbReference type="PROSITE" id="PS00061">
    <property type="entry name" value="ADH_SHORT"/>
    <property type="match status" value="1"/>
</dbReference>
<accession>A0ABQ4GX57</accession>
<dbReference type="SMART" id="SM00822">
    <property type="entry name" value="PKS_KR"/>
    <property type="match status" value="1"/>
</dbReference>
<comment type="similarity">
    <text evidence="1">Belongs to the short-chain dehydrogenases/reductases (SDR) family.</text>
</comment>
<dbReference type="Gene3D" id="3.40.50.720">
    <property type="entry name" value="NAD(P)-binding Rossmann-like Domain"/>
    <property type="match status" value="1"/>
</dbReference>
<evidence type="ECO:0000313" key="3">
    <source>
        <dbReference type="EMBL" id="GIH65998.1"/>
    </source>
</evidence>
<dbReference type="EMBL" id="BOOF01000047">
    <property type="protein sequence ID" value="GIH65998.1"/>
    <property type="molecule type" value="Genomic_DNA"/>
</dbReference>
<reference evidence="3 4" key="1">
    <citation type="submission" date="2021-01" db="EMBL/GenBank/DDBJ databases">
        <title>Whole genome shotgun sequence of Microbispora siamensis NBRC 104113.</title>
        <authorList>
            <person name="Komaki H."/>
            <person name="Tamura T."/>
        </authorList>
    </citation>
    <scope>NUCLEOTIDE SEQUENCE [LARGE SCALE GENOMIC DNA]</scope>
    <source>
        <strain evidence="3 4">NBRC 104113</strain>
    </source>
</reference>
<dbReference type="PRINTS" id="PR00081">
    <property type="entry name" value="GDHRDH"/>
</dbReference>
<keyword evidence="4" id="KW-1185">Reference proteome</keyword>
<dbReference type="InterPro" id="IPR002347">
    <property type="entry name" value="SDR_fam"/>
</dbReference>
<sequence>MNGGRFDLTGRTAVVTGAARGLGQAFAAGLAEAGADVVAIDRPGGPPLDETVRLVAAYGRACRTVEFDLADTAGLAGLADRLWAERPVDILVNNAGIARLEHFNEITVEAWREIMAVNVDAVFFLSQRIAEHMIAAGRTGRIVNVSSKNGLMAEAGLAHYNASKGAVELITKSLAAELGPHGITVNAVAPGMIATPIDDAFPLEHQAFEAAWAERIPLRGGYGTPDDVTGAVVYLASDAARYVTGATLVVDGGVLADQMPRHRFMPPYRSGLDQPR</sequence>
<dbReference type="InterPro" id="IPR036291">
    <property type="entry name" value="NAD(P)-bd_dom_sf"/>
</dbReference>
<protein>
    <submittedName>
        <fullName evidence="3">Gluconate 5-dehydrogenase</fullName>
    </submittedName>
</protein>
<feature type="domain" description="Ketoreductase" evidence="2">
    <location>
        <begin position="11"/>
        <end position="191"/>
    </location>
</feature>
<dbReference type="InterPro" id="IPR020904">
    <property type="entry name" value="Sc_DH/Rdtase_CS"/>
</dbReference>